<organism evidence="6 7">
    <name type="scientific">Candidatus Nitronereus thalassa</name>
    <dbReference type="NCBI Taxonomy" id="3020898"/>
    <lineage>
        <taxon>Bacteria</taxon>
        <taxon>Pseudomonadati</taxon>
        <taxon>Nitrospirota</taxon>
        <taxon>Nitrospiria</taxon>
        <taxon>Nitrospirales</taxon>
        <taxon>Nitrospiraceae</taxon>
        <taxon>Candidatus Nitronereus</taxon>
    </lineage>
</organism>
<dbReference type="EMBL" id="JAQOUE010000001">
    <property type="protein sequence ID" value="MDT7041127.1"/>
    <property type="molecule type" value="Genomic_DNA"/>
</dbReference>
<dbReference type="Proteomes" id="UP001250932">
    <property type="component" value="Unassembled WGS sequence"/>
</dbReference>
<evidence type="ECO:0000313" key="6">
    <source>
        <dbReference type="EMBL" id="MDT7041127.1"/>
    </source>
</evidence>
<evidence type="ECO:0000256" key="1">
    <source>
        <dbReference type="ARBA" id="ARBA00022723"/>
    </source>
</evidence>
<reference evidence="6 7" key="1">
    <citation type="journal article" date="2023" name="ISME J.">
        <title>Cultivation and genomic characterization of novel and ubiquitous marine nitrite-oxidizing bacteria from the Nitrospirales.</title>
        <authorList>
            <person name="Mueller A.J."/>
            <person name="Daebeler A."/>
            <person name="Herbold C.W."/>
            <person name="Kirkegaard R.H."/>
            <person name="Daims H."/>
        </authorList>
    </citation>
    <scope>NUCLEOTIDE SEQUENCE [LARGE SCALE GENOMIC DNA]</scope>
    <source>
        <strain evidence="6 7">EB</strain>
    </source>
</reference>
<keyword evidence="2" id="KW-0863">Zinc-finger</keyword>
<evidence type="ECO:0000256" key="2">
    <source>
        <dbReference type="ARBA" id="ARBA00022771"/>
    </source>
</evidence>
<dbReference type="Gene3D" id="1.20.120.910">
    <property type="entry name" value="DksA, coiled-coil domain"/>
    <property type="match status" value="1"/>
</dbReference>
<dbReference type="Pfam" id="PF01258">
    <property type="entry name" value="zf-dskA_traR"/>
    <property type="match status" value="1"/>
</dbReference>
<dbReference type="RefSeq" id="WP_313831485.1">
    <property type="nucleotide sequence ID" value="NZ_JAQOUE010000001.1"/>
</dbReference>
<protein>
    <submittedName>
        <fullName evidence="6">TraR/DksA C4-type zinc finger protein</fullName>
    </submittedName>
</protein>
<dbReference type="InterPro" id="IPR000962">
    <property type="entry name" value="Znf_DskA_TraR"/>
</dbReference>
<sequence>MPPEITQIKQKLLQLHDELIKVEQSGNEAAQTVELDQSSVGRLSRMDALQGQAMAKETQQRRALQKQRIESALQRIDNNSFGFCIRCEDEIHTKRLEVDPTTLLCLECAKQQER</sequence>
<keyword evidence="3" id="KW-0862">Zinc</keyword>
<feature type="domain" description="Zinc finger DksA/TraR C4-type" evidence="5">
    <location>
        <begin position="80"/>
        <end position="114"/>
    </location>
</feature>
<keyword evidence="7" id="KW-1185">Reference proteome</keyword>
<evidence type="ECO:0000259" key="5">
    <source>
        <dbReference type="Pfam" id="PF01258"/>
    </source>
</evidence>
<dbReference type="PANTHER" id="PTHR33823:SF4">
    <property type="entry name" value="GENERAL STRESS PROTEIN 16O"/>
    <property type="match status" value="1"/>
</dbReference>
<comment type="caution">
    <text evidence="6">The sequence shown here is derived from an EMBL/GenBank/DDBJ whole genome shotgun (WGS) entry which is preliminary data.</text>
</comment>
<feature type="zinc finger region" description="dksA C4-type" evidence="4">
    <location>
        <begin position="84"/>
        <end position="108"/>
    </location>
</feature>
<gene>
    <name evidence="6" type="ORF">PPG34_02115</name>
</gene>
<keyword evidence="1" id="KW-0479">Metal-binding</keyword>
<proteinExistence type="predicted"/>
<evidence type="ECO:0000256" key="3">
    <source>
        <dbReference type="ARBA" id="ARBA00022833"/>
    </source>
</evidence>
<accession>A0ABU3K3Z7</accession>
<evidence type="ECO:0000256" key="4">
    <source>
        <dbReference type="PROSITE-ProRule" id="PRU00510"/>
    </source>
</evidence>
<dbReference type="PROSITE" id="PS51128">
    <property type="entry name" value="ZF_DKSA_2"/>
    <property type="match status" value="1"/>
</dbReference>
<dbReference type="SUPFAM" id="SSF57716">
    <property type="entry name" value="Glucocorticoid receptor-like (DNA-binding domain)"/>
    <property type="match status" value="1"/>
</dbReference>
<evidence type="ECO:0000313" key="7">
    <source>
        <dbReference type="Proteomes" id="UP001250932"/>
    </source>
</evidence>
<name>A0ABU3K3Z7_9BACT</name>
<dbReference type="PANTHER" id="PTHR33823">
    <property type="entry name" value="RNA POLYMERASE-BINDING TRANSCRIPTION FACTOR DKSA-RELATED"/>
    <property type="match status" value="1"/>
</dbReference>